<name>A0A9N9R170_9NEOP</name>
<feature type="transmembrane region" description="Helical" evidence="6">
    <location>
        <begin position="34"/>
        <end position="57"/>
    </location>
</feature>
<evidence type="ECO:0000256" key="3">
    <source>
        <dbReference type="ARBA" id="ARBA00022692"/>
    </source>
</evidence>
<evidence type="ECO:0000256" key="6">
    <source>
        <dbReference type="SAM" id="Phobius"/>
    </source>
</evidence>
<dbReference type="Gene3D" id="1.20.1250.20">
    <property type="entry name" value="MFS general substrate transporter like domains"/>
    <property type="match status" value="1"/>
</dbReference>
<dbReference type="EMBL" id="OU893348">
    <property type="protein sequence ID" value="CAG9787451.1"/>
    <property type="molecule type" value="Genomic_DNA"/>
</dbReference>
<feature type="transmembrane region" description="Helical" evidence="6">
    <location>
        <begin position="256"/>
        <end position="281"/>
    </location>
</feature>
<organism evidence="7 8">
    <name type="scientific">Diatraea saccharalis</name>
    <name type="common">sugarcane borer</name>
    <dbReference type="NCBI Taxonomy" id="40085"/>
    <lineage>
        <taxon>Eukaryota</taxon>
        <taxon>Metazoa</taxon>
        <taxon>Ecdysozoa</taxon>
        <taxon>Arthropoda</taxon>
        <taxon>Hexapoda</taxon>
        <taxon>Insecta</taxon>
        <taxon>Pterygota</taxon>
        <taxon>Neoptera</taxon>
        <taxon>Endopterygota</taxon>
        <taxon>Lepidoptera</taxon>
        <taxon>Glossata</taxon>
        <taxon>Ditrysia</taxon>
        <taxon>Pyraloidea</taxon>
        <taxon>Crambidae</taxon>
        <taxon>Crambinae</taxon>
        <taxon>Diatraea</taxon>
    </lineage>
</organism>
<keyword evidence="8" id="KW-1185">Reference proteome</keyword>
<proteinExistence type="predicted"/>
<evidence type="ECO:0000256" key="1">
    <source>
        <dbReference type="ARBA" id="ARBA00004141"/>
    </source>
</evidence>
<dbReference type="SUPFAM" id="SSF103473">
    <property type="entry name" value="MFS general substrate transporter"/>
    <property type="match status" value="1"/>
</dbReference>
<keyword evidence="4 6" id="KW-1133">Transmembrane helix</keyword>
<dbReference type="OrthoDB" id="10262656at2759"/>
<evidence type="ECO:0000256" key="4">
    <source>
        <dbReference type="ARBA" id="ARBA00022989"/>
    </source>
</evidence>
<dbReference type="GO" id="GO:0022857">
    <property type="term" value="F:transmembrane transporter activity"/>
    <property type="evidence" value="ECO:0007669"/>
    <property type="project" value="InterPro"/>
</dbReference>
<comment type="subcellular location">
    <subcellularLocation>
        <location evidence="1">Membrane</location>
        <topology evidence="1">Multi-pass membrane protein</topology>
    </subcellularLocation>
</comment>
<dbReference type="PANTHER" id="PTHR23511:SF35">
    <property type="entry name" value="MAJOR FACILITATOR SUPERFAMILY (MFS) PROFILE DOMAIN-CONTAINING PROTEIN"/>
    <property type="match status" value="1"/>
</dbReference>
<sequence>MAVKHVVKESGNKNFTAAALDDAMLLSGFGVYNMLHMLMCGIILMGVIMQSLALGYVMPAAQCDLDLTLQQRGWLAAIPFMGDYNNRIYNTVNDMATSGPSAVVYTYLGEFNNLRHRDKMVAFGSSFVGIGTVVLPAVSWLILPMEFYYPLPLLGIAYRSWRLLVVACALPYALGAVLLMFYPDSPKFLNAVGRLEECLEVVKKIYSVNQCKPKESFEVKTLISDNQNNKKENNRGIMTLLHSVREQTLPLFKKPLLPWTCLTCFVQFGIFATTNGFYVWFPTVLNSLANHNGDESSICAILDATKAHGNTTVVSHC</sequence>
<keyword evidence="2" id="KW-0813">Transport</keyword>
<reference evidence="7" key="2">
    <citation type="submission" date="2022-10" db="EMBL/GenBank/DDBJ databases">
        <authorList>
            <consortium name="ENA_rothamsted_submissions"/>
            <consortium name="culmorum"/>
            <person name="King R."/>
        </authorList>
    </citation>
    <scope>NUCLEOTIDE SEQUENCE</scope>
</reference>
<evidence type="ECO:0000256" key="2">
    <source>
        <dbReference type="ARBA" id="ARBA00022448"/>
    </source>
</evidence>
<reference evidence="7" key="1">
    <citation type="submission" date="2021-12" db="EMBL/GenBank/DDBJ databases">
        <authorList>
            <person name="King R."/>
        </authorList>
    </citation>
    <scope>NUCLEOTIDE SEQUENCE</scope>
</reference>
<dbReference type="AlphaFoldDB" id="A0A9N9R170"/>
<evidence type="ECO:0000313" key="7">
    <source>
        <dbReference type="EMBL" id="CAG9787451.1"/>
    </source>
</evidence>
<gene>
    <name evidence="7" type="ORF">DIATSA_LOCUS5331</name>
</gene>
<dbReference type="InterPro" id="IPR036259">
    <property type="entry name" value="MFS_trans_sf"/>
</dbReference>
<feature type="transmembrane region" description="Helical" evidence="6">
    <location>
        <begin position="121"/>
        <end position="143"/>
    </location>
</feature>
<feature type="transmembrane region" description="Helical" evidence="6">
    <location>
        <begin position="163"/>
        <end position="182"/>
    </location>
</feature>
<dbReference type="PANTHER" id="PTHR23511">
    <property type="entry name" value="SYNAPTIC VESICLE GLYCOPROTEIN 2"/>
    <property type="match status" value="1"/>
</dbReference>
<accession>A0A9N9R170</accession>
<evidence type="ECO:0000256" key="5">
    <source>
        <dbReference type="ARBA" id="ARBA00023136"/>
    </source>
</evidence>
<keyword evidence="3 6" id="KW-0812">Transmembrane</keyword>
<evidence type="ECO:0000313" key="8">
    <source>
        <dbReference type="Proteomes" id="UP001153714"/>
    </source>
</evidence>
<dbReference type="GO" id="GO:0016020">
    <property type="term" value="C:membrane"/>
    <property type="evidence" value="ECO:0007669"/>
    <property type="project" value="UniProtKB-SubCell"/>
</dbReference>
<keyword evidence="5 6" id="KW-0472">Membrane</keyword>
<protein>
    <submittedName>
        <fullName evidence="7">Uncharacterized protein</fullName>
    </submittedName>
</protein>
<dbReference type="InterPro" id="IPR011701">
    <property type="entry name" value="MFS"/>
</dbReference>
<dbReference type="Proteomes" id="UP001153714">
    <property type="component" value="Chromosome 17"/>
</dbReference>
<dbReference type="Pfam" id="PF07690">
    <property type="entry name" value="MFS_1"/>
    <property type="match status" value="1"/>
</dbReference>